<keyword evidence="4 7" id="KW-0812">Transmembrane</keyword>
<dbReference type="NCBIfam" id="TIGR00797">
    <property type="entry name" value="matE"/>
    <property type="match status" value="1"/>
</dbReference>
<reference evidence="8 9" key="1">
    <citation type="submission" date="2018-08" db="EMBL/GenBank/DDBJ databases">
        <title>A genome reference for cultivated species of the human gut microbiota.</title>
        <authorList>
            <person name="Zou Y."/>
            <person name="Xue W."/>
            <person name="Luo G."/>
        </authorList>
    </citation>
    <scope>NUCLEOTIDE SEQUENCE [LARGE SCALE GENOMIC DNA]</scope>
    <source>
        <strain evidence="8 9">AF24-29</strain>
    </source>
</reference>
<protein>
    <submittedName>
        <fullName evidence="8">MATE family efflux transporter</fullName>
    </submittedName>
</protein>
<dbReference type="EMBL" id="QRUP01000017">
    <property type="protein sequence ID" value="RGR71885.1"/>
    <property type="molecule type" value="Genomic_DNA"/>
</dbReference>
<dbReference type="GO" id="GO:0005886">
    <property type="term" value="C:plasma membrane"/>
    <property type="evidence" value="ECO:0007669"/>
    <property type="project" value="UniProtKB-SubCell"/>
</dbReference>
<accession>A0A412FUJ9</accession>
<comment type="subcellular location">
    <subcellularLocation>
        <location evidence="1">Cell membrane</location>
        <topology evidence="1">Multi-pass membrane protein</topology>
    </subcellularLocation>
</comment>
<feature type="transmembrane region" description="Helical" evidence="7">
    <location>
        <begin position="12"/>
        <end position="31"/>
    </location>
</feature>
<evidence type="ECO:0000313" key="8">
    <source>
        <dbReference type="EMBL" id="RGR71885.1"/>
    </source>
</evidence>
<evidence type="ECO:0000256" key="2">
    <source>
        <dbReference type="ARBA" id="ARBA00022448"/>
    </source>
</evidence>
<feature type="transmembrane region" description="Helical" evidence="7">
    <location>
        <begin position="411"/>
        <end position="434"/>
    </location>
</feature>
<proteinExistence type="predicted"/>
<evidence type="ECO:0000256" key="5">
    <source>
        <dbReference type="ARBA" id="ARBA00022989"/>
    </source>
</evidence>
<name>A0A412FUJ9_9FIRM</name>
<keyword evidence="9" id="KW-1185">Reference proteome</keyword>
<evidence type="ECO:0000256" key="7">
    <source>
        <dbReference type="SAM" id="Phobius"/>
    </source>
</evidence>
<dbReference type="PANTHER" id="PTHR43549">
    <property type="entry name" value="MULTIDRUG RESISTANCE PROTEIN YPNP-RELATED"/>
    <property type="match status" value="1"/>
</dbReference>
<feature type="transmembrane region" description="Helical" evidence="7">
    <location>
        <begin position="239"/>
        <end position="261"/>
    </location>
</feature>
<dbReference type="AlphaFoldDB" id="A0A412FUJ9"/>
<feature type="transmembrane region" description="Helical" evidence="7">
    <location>
        <begin position="319"/>
        <end position="342"/>
    </location>
</feature>
<feature type="transmembrane region" description="Helical" evidence="7">
    <location>
        <begin position="51"/>
        <end position="80"/>
    </location>
</feature>
<dbReference type="Pfam" id="PF01554">
    <property type="entry name" value="MatE"/>
    <property type="match status" value="2"/>
</dbReference>
<dbReference type="InterPro" id="IPR048279">
    <property type="entry name" value="MdtK-like"/>
</dbReference>
<evidence type="ECO:0000256" key="6">
    <source>
        <dbReference type="ARBA" id="ARBA00023136"/>
    </source>
</evidence>
<comment type="caution">
    <text evidence="8">The sequence shown here is derived from an EMBL/GenBank/DDBJ whole genome shotgun (WGS) entry which is preliminary data.</text>
</comment>
<evidence type="ECO:0000256" key="3">
    <source>
        <dbReference type="ARBA" id="ARBA00022475"/>
    </source>
</evidence>
<evidence type="ECO:0000313" key="9">
    <source>
        <dbReference type="Proteomes" id="UP000284178"/>
    </source>
</evidence>
<feature type="transmembrane region" description="Helical" evidence="7">
    <location>
        <begin position="92"/>
        <end position="114"/>
    </location>
</feature>
<organism evidence="8 9">
    <name type="scientific">Holdemania filiformis</name>
    <dbReference type="NCBI Taxonomy" id="61171"/>
    <lineage>
        <taxon>Bacteria</taxon>
        <taxon>Bacillati</taxon>
        <taxon>Bacillota</taxon>
        <taxon>Erysipelotrichia</taxon>
        <taxon>Erysipelotrichales</taxon>
        <taxon>Erysipelotrichaceae</taxon>
        <taxon>Holdemania</taxon>
    </lineage>
</organism>
<evidence type="ECO:0000256" key="4">
    <source>
        <dbReference type="ARBA" id="ARBA00022692"/>
    </source>
</evidence>
<dbReference type="Proteomes" id="UP000284178">
    <property type="component" value="Unassembled WGS sequence"/>
</dbReference>
<dbReference type="RefSeq" id="WP_117895554.1">
    <property type="nucleotide sequence ID" value="NZ_CABJCV010000017.1"/>
</dbReference>
<feature type="transmembrane region" description="Helical" evidence="7">
    <location>
        <begin position="386"/>
        <end position="405"/>
    </location>
</feature>
<feature type="transmembrane region" description="Helical" evidence="7">
    <location>
        <begin position="164"/>
        <end position="183"/>
    </location>
</feature>
<feature type="transmembrane region" description="Helical" evidence="7">
    <location>
        <begin position="281"/>
        <end position="298"/>
    </location>
</feature>
<dbReference type="CDD" id="cd13138">
    <property type="entry name" value="MATE_yoeA_like"/>
    <property type="match status" value="1"/>
</dbReference>
<dbReference type="InterPro" id="IPR052031">
    <property type="entry name" value="Membrane_Transporter-Flippase"/>
</dbReference>
<dbReference type="PIRSF" id="PIRSF006603">
    <property type="entry name" value="DinF"/>
    <property type="match status" value="1"/>
</dbReference>
<evidence type="ECO:0000256" key="1">
    <source>
        <dbReference type="ARBA" id="ARBA00004651"/>
    </source>
</evidence>
<keyword evidence="2" id="KW-0813">Transport</keyword>
<gene>
    <name evidence="8" type="ORF">DWY25_12800</name>
</gene>
<keyword evidence="5 7" id="KW-1133">Transmembrane helix</keyword>
<sequence length="452" mass="49104">MHNRMTEGSPLKLILMFAMPVLLGNVFQQFYNMADTMMVGRILGVDALAAMGATASVSGLVLGLNIGLAQGFAIPIAQYVGAGQMDKVRKAVAGTLMLGLIFVLGITLAALLTGIPVLKMLGTPEEIMGMSVEYIFIIYGGLIITMMYNMAASILRSYGDSRTPLYFLILASLTNIVLDYVFLKTLRMGVGGAAIATLISQALSVVLCVLYIKEKTSFLIPGKEDFCWDKEMLKAQLSLGISMGLMNSIVSIGSVILQSAVNKLGSVIIAGHTASRKVIEMFMQPLISIGVTATTYVSQNLGAGKLDRIRKGLHCCTAISFVWSTFCILISFWGIDLILVLVVDAKEIQVIATARQYFKINVFFFYALSVLFIYRNALQGLGKSQAPIFSSCIEMVVKILATLLLTPSLGYLGVCYTEPIAWILMAVFLLAAFYRDPRFRPGSHDESLDSSM</sequence>
<dbReference type="InterPro" id="IPR002528">
    <property type="entry name" value="MATE_fam"/>
</dbReference>
<dbReference type="GeneID" id="83016274"/>
<keyword evidence="3" id="KW-1003">Cell membrane</keyword>
<dbReference type="PANTHER" id="PTHR43549:SF3">
    <property type="entry name" value="MULTIDRUG RESISTANCE PROTEIN YPNP-RELATED"/>
    <property type="match status" value="1"/>
</dbReference>
<feature type="transmembrane region" description="Helical" evidence="7">
    <location>
        <begin position="354"/>
        <end position="374"/>
    </location>
</feature>
<feature type="transmembrane region" description="Helical" evidence="7">
    <location>
        <begin position="189"/>
        <end position="212"/>
    </location>
</feature>
<dbReference type="GO" id="GO:0042910">
    <property type="term" value="F:xenobiotic transmembrane transporter activity"/>
    <property type="evidence" value="ECO:0007669"/>
    <property type="project" value="InterPro"/>
</dbReference>
<feature type="transmembrane region" description="Helical" evidence="7">
    <location>
        <begin position="134"/>
        <end position="152"/>
    </location>
</feature>
<keyword evidence="6 7" id="KW-0472">Membrane</keyword>
<dbReference type="GO" id="GO:0015297">
    <property type="term" value="F:antiporter activity"/>
    <property type="evidence" value="ECO:0007669"/>
    <property type="project" value="InterPro"/>
</dbReference>